<comment type="caution">
    <text evidence="1">The sequence shown here is derived from an EMBL/GenBank/DDBJ whole genome shotgun (WGS) entry which is preliminary data.</text>
</comment>
<dbReference type="AlphaFoldDB" id="A0AAV7NZJ6"/>
<accession>A0AAV7NZJ6</accession>
<protein>
    <recommendedName>
        <fullName evidence="3">BON domain-containing protein</fullName>
    </recommendedName>
</protein>
<evidence type="ECO:0008006" key="3">
    <source>
        <dbReference type="Google" id="ProtNLM"/>
    </source>
</evidence>
<keyword evidence="2" id="KW-1185">Reference proteome</keyword>
<proteinExistence type="predicted"/>
<organism evidence="1 2">
    <name type="scientific">Pleurodeles waltl</name>
    <name type="common">Iberian ribbed newt</name>
    <dbReference type="NCBI Taxonomy" id="8319"/>
    <lineage>
        <taxon>Eukaryota</taxon>
        <taxon>Metazoa</taxon>
        <taxon>Chordata</taxon>
        <taxon>Craniata</taxon>
        <taxon>Vertebrata</taxon>
        <taxon>Euteleostomi</taxon>
        <taxon>Amphibia</taxon>
        <taxon>Batrachia</taxon>
        <taxon>Caudata</taxon>
        <taxon>Salamandroidea</taxon>
        <taxon>Salamandridae</taxon>
        <taxon>Pleurodelinae</taxon>
        <taxon>Pleurodeles</taxon>
    </lineage>
</organism>
<dbReference type="Proteomes" id="UP001066276">
    <property type="component" value="Chromosome 8"/>
</dbReference>
<sequence length="100" mass="11094">MGGSKQPGPTQGNTMEQYTMTTPMVQRQTHKGVSRRDVATYLVVEEPSQADCMAMIQGSRIALEGKIETDPLEANLLRTELLKVSDKLRIVEGTIVELQF</sequence>
<reference evidence="1" key="1">
    <citation type="journal article" date="2022" name="bioRxiv">
        <title>Sequencing and chromosome-scale assembly of the giantPleurodeles waltlgenome.</title>
        <authorList>
            <person name="Brown T."/>
            <person name="Elewa A."/>
            <person name="Iarovenko S."/>
            <person name="Subramanian E."/>
            <person name="Araus A.J."/>
            <person name="Petzold A."/>
            <person name="Susuki M."/>
            <person name="Suzuki K.-i.T."/>
            <person name="Hayashi T."/>
            <person name="Toyoda A."/>
            <person name="Oliveira C."/>
            <person name="Osipova E."/>
            <person name="Leigh N.D."/>
            <person name="Simon A."/>
            <person name="Yun M.H."/>
        </authorList>
    </citation>
    <scope>NUCLEOTIDE SEQUENCE</scope>
    <source>
        <strain evidence="1">20211129_DDA</strain>
        <tissue evidence="1">Liver</tissue>
    </source>
</reference>
<evidence type="ECO:0000313" key="1">
    <source>
        <dbReference type="EMBL" id="KAJ1119823.1"/>
    </source>
</evidence>
<name>A0AAV7NZJ6_PLEWA</name>
<gene>
    <name evidence="1" type="ORF">NDU88_008008</name>
</gene>
<evidence type="ECO:0000313" key="2">
    <source>
        <dbReference type="Proteomes" id="UP001066276"/>
    </source>
</evidence>
<dbReference type="EMBL" id="JANPWB010000012">
    <property type="protein sequence ID" value="KAJ1119823.1"/>
    <property type="molecule type" value="Genomic_DNA"/>
</dbReference>